<dbReference type="PANTHER" id="PTHR13318">
    <property type="entry name" value="PARTNER OF PAIRED, ISOFORM B-RELATED"/>
    <property type="match status" value="1"/>
</dbReference>
<evidence type="ECO:0000313" key="3">
    <source>
        <dbReference type="EMBL" id="KAJ5068285.1"/>
    </source>
</evidence>
<organism evidence="3 4">
    <name type="scientific">Anaeramoeba ignava</name>
    <name type="common">Anaerobic marine amoeba</name>
    <dbReference type="NCBI Taxonomy" id="1746090"/>
    <lineage>
        <taxon>Eukaryota</taxon>
        <taxon>Metamonada</taxon>
        <taxon>Anaeramoebidae</taxon>
        <taxon>Anaeramoeba</taxon>
    </lineage>
</organism>
<dbReference type="InterPro" id="IPR011333">
    <property type="entry name" value="SKP1/BTB/POZ_sf"/>
</dbReference>
<dbReference type="SUPFAM" id="SSF52047">
    <property type="entry name" value="RNI-like"/>
    <property type="match status" value="1"/>
</dbReference>
<sequence length="1103" mass="129140">MSFNILKEIKPIFPKSENYKILQQTLEKKSQLIYEKFEYEKLQKSKYKELIFQIDSLFKPEENKNNNKKSKKESKHLRISIERFLHRITNFVLIPFIQNNLIQEWFDIQIKKIALSSFRRRKNHDFSSFLGSLNTSSCSPKLWNSNIIQAAVKFLEDISTEIINFGSFDFINKQKLKQFQFKLSQFLIPQKEIEKKKSNQSRIPSLEEISRRVIENTLFICESDLGEHLPLNIIENIFDEMNLNGIITTSNISNFKQLEVLDFKGNFWLNDNTVSKISSFDRVFELNFTGCSSLTDESLKIICENEMFQKNLEVLILGIWNGKPFHRHESDCQIPLTYYNSTYLHEEWIYLKISEDAFVNLKHLKNLIYLDISGCLGKNNPNLEYIQDHHAGENYQEKIFSEFLPQLNHLQTLILGKDGITAPIVEMIPSSIINLKITISACSNIIKKQHNQNLAHIYSGVRKESRYKMISAFQKLDHLKILSISEIKLSLYTIRSFDNPDQNGYLLDHQFASLLQNWKQLAYLKIEPFDDLVDFEMTRDWIPSFSSQLLSLDLSGNKWINDDILIGLEKESKGLSRLALLRSLDLSKTTISDQILCKILPNLFQLDYLNLQSTRAGNETIKYINEYLRNLTVLKLGGKNSDQIANITDEGIRELALNQSIQKLFLLSFPNVTILTECDCSKSDKESEKCVFFLPIWKNVQELYFNEMRIGGLFKHLQSTHDQTFLHHLIHFDCQGTVECDIYEGNYFHLHKIYSENVENINARVLDPSQYKIDGSCLKKLINLKSFVVSESEGFGGKLYSCGNYEYNGLNQYNYEFTEIKSSLFENDDNILEFSVGYLHTLILTSKGKLIGFGNNNFGELGIEDIEKIQTIPIQIELPKLRFNEDISNYHISCGDSNSFLYYSPFLSSFSNLEEDLIKLFRRKEFCDISFKTENGEIIEAHKLILKYRLNQKNENQIEKLQEIISKKSIKESNQIFEMIYSNRIINPKLYFEIKEIINPNEKIEETIKRIYLNENENEKDFIIERKEKQYKFPKLILIMRSELYRGMFLSVTKNTSNKVTDYSELSNKSFQIFEYWIYSNQIKEGIQITQEIIDKIKILKIN</sequence>
<dbReference type="OrthoDB" id="10256179at2759"/>
<dbReference type="Proteomes" id="UP001149090">
    <property type="component" value="Unassembled WGS sequence"/>
</dbReference>
<dbReference type="InterPro" id="IPR000210">
    <property type="entry name" value="BTB/POZ_dom"/>
</dbReference>
<proteinExistence type="predicted"/>
<evidence type="ECO:0000256" key="1">
    <source>
        <dbReference type="PROSITE-ProRule" id="PRU00235"/>
    </source>
</evidence>
<gene>
    <name evidence="3" type="ORF">M0811_12397</name>
</gene>
<dbReference type="Gene3D" id="2.130.10.30">
    <property type="entry name" value="Regulator of chromosome condensation 1/beta-lactamase-inhibitor protein II"/>
    <property type="match status" value="1"/>
</dbReference>
<dbReference type="Gene3D" id="3.80.10.10">
    <property type="entry name" value="Ribonuclease Inhibitor"/>
    <property type="match status" value="1"/>
</dbReference>
<dbReference type="InterPro" id="IPR009091">
    <property type="entry name" value="RCC1/BLIP-II"/>
</dbReference>
<dbReference type="EMBL" id="JAPDFW010000117">
    <property type="protein sequence ID" value="KAJ5068285.1"/>
    <property type="molecule type" value="Genomic_DNA"/>
</dbReference>
<protein>
    <submittedName>
        <fullName evidence="3">Atp synthase coupling factor b</fullName>
    </submittedName>
</protein>
<dbReference type="InterPro" id="IPR000408">
    <property type="entry name" value="Reg_chr_condens"/>
</dbReference>
<dbReference type="PROSITE" id="PS50012">
    <property type="entry name" value="RCC1_3"/>
    <property type="match status" value="1"/>
</dbReference>
<dbReference type="PROSITE" id="PS50097">
    <property type="entry name" value="BTB"/>
    <property type="match status" value="1"/>
</dbReference>
<dbReference type="InterPro" id="IPR032675">
    <property type="entry name" value="LRR_dom_sf"/>
</dbReference>
<feature type="repeat" description="RCC1" evidence="1">
    <location>
        <begin position="848"/>
        <end position="905"/>
    </location>
</feature>
<dbReference type="AlphaFoldDB" id="A0A9Q0LBM0"/>
<evidence type="ECO:0000313" key="4">
    <source>
        <dbReference type="Proteomes" id="UP001149090"/>
    </source>
</evidence>
<dbReference type="SUPFAM" id="SSF50985">
    <property type="entry name" value="RCC1/BLIP-II"/>
    <property type="match status" value="1"/>
</dbReference>
<feature type="domain" description="BTB" evidence="2">
    <location>
        <begin position="1020"/>
        <end position="1087"/>
    </location>
</feature>
<accession>A0A9Q0LBM0</accession>
<dbReference type="GO" id="GO:0031146">
    <property type="term" value="P:SCF-dependent proteasomal ubiquitin-dependent protein catabolic process"/>
    <property type="evidence" value="ECO:0007669"/>
    <property type="project" value="TreeGrafter"/>
</dbReference>
<name>A0A9Q0LBM0_ANAIG</name>
<dbReference type="Pfam" id="PF13540">
    <property type="entry name" value="RCC1_2"/>
    <property type="match status" value="1"/>
</dbReference>
<keyword evidence="4" id="KW-1185">Reference proteome</keyword>
<comment type="caution">
    <text evidence="3">The sequence shown here is derived from an EMBL/GenBank/DDBJ whole genome shotgun (WGS) entry which is preliminary data.</text>
</comment>
<evidence type="ECO:0000259" key="2">
    <source>
        <dbReference type="PROSITE" id="PS50097"/>
    </source>
</evidence>
<dbReference type="GO" id="GO:0019005">
    <property type="term" value="C:SCF ubiquitin ligase complex"/>
    <property type="evidence" value="ECO:0007669"/>
    <property type="project" value="TreeGrafter"/>
</dbReference>
<dbReference type="Gene3D" id="3.30.710.10">
    <property type="entry name" value="Potassium Channel Kv1.1, Chain A"/>
    <property type="match status" value="2"/>
</dbReference>
<reference evidence="3" key="1">
    <citation type="submission" date="2022-10" db="EMBL/GenBank/DDBJ databases">
        <title>Novel sulphate-reducing endosymbionts in the free-living metamonad Anaeramoeba.</title>
        <authorList>
            <person name="Jerlstrom-Hultqvist J."/>
            <person name="Cepicka I."/>
            <person name="Gallot-Lavallee L."/>
            <person name="Salas-Leiva D."/>
            <person name="Curtis B.A."/>
            <person name="Zahonova K."/>
            <person name="Pipaliya S."/>
            <person name="Dacks J."/>
            <person name="Roger A.J."/>
        </authorList>
    </citation>
    <scope>NUCLEOTIDE SEQUENCE</scope>
    <source>
        <strain evidence="3">BMAN</strain>
    </source>
</reference>